<dbReference type="PANTHER" id="PTHR10434:SF59">
    <property type="entry name" value="1-ACYL-SN-GLYCEROL-3-PHOSPHATE ACYLTRANSFERASE"/>
    <property type="match status" value="1"/>
</dbReference>
<feature type="transmembrane region" description="Helical" evidence="5">
    <location>
        <begin position="9"/>
        <end position="31"/>
    </location>
</feature>
<reference evidence="7" key="1">
    <citation type="submission" date="2016-10" db="EMBL/GenBank/DDBJ databases">
        <authorList>
            <person name="de Groot N.N."/>
        </authorList>
    </citation>
    <scope>NUCLEOTIDE SEQUENCE</scope>
</reference>
<dbReference type="AlphaFoldDB" id="A0A1W1C1B8"/>
<keyword evidence="1 7" id="KW-0808">Transferase</keyword>
<keyword evidence="5" id="KW-1133">Transmembrane helix</keyword>
<keyword evidence="2" id="KW-0594">Phospholipid biosynthesis</keyword>
<keyword evidence="2" id="KW-0444">Lipid biosynthesis</keyword>
<organism evidence="7">
    <name type="scientific">hydrothermal vent metagenome</name>
    <dbReference type="NCBI Taxonomy" id="652676"/>
    <lineage>
        <taxon>unclassified sequences</taxon>
        <taxon>metagenomes</taxon>
        <taxon>ecological metagenomes</taxon>
    </lineage>
</organism>
<feature type="domain" description="Phospholipid/glycerol acyltransferase" evidence="6">
    <location>
        <begin position="65"/>
        <end position="180"/>
    </location>
</feature>
<dbReference type="GO" id="GO:0003841">
    <property type="term" value="F:1-acylglycerol-3-phosphate O-acyltransferase activity"/>
    <property type="evidence" value="ECO:0007669"/>
    <property type="project" value="UniProtKB-EC"/>
</dbReference>
<keyword evidence="4 7" id="KW-0012">Acyltransferase</keyword>
<keyword evidence="3" id="KW-1208">Phospholipid metabolism</keyword>
<dbReference type="SUPFAM" id="SSF69593">
    <property type="entry name" value="Glycerol-3-phosphate (1)-acyltransferase"/>
    <property type="match status" value="1"/>
</dbReference>
<evidence type="ECO:0000313" key="7">
    <source>
        <dbReference type="EMBL" id="SFV59638.1"/>
    </source>
</evidence>
<dbReference type="InterPro" id="IPR002123">
    <property type="entry name" value="Plipid/glycerol_acylTrfase"/>
</dbReference>
<dbReference type="GO" id="GO:0006654">
    <property type="term" value="P:phosphatidic acid biosynthetic process"/>
    <property type="evidence" value="ECO:0007669"/>
    <property type="project" value="TreeGrafter"/>
</dbReference>
<keyword evidence="5" id="KW-0472">Membrane</keyword>
<evidence type="ECO:0000256" key="4">
    <source>
        <dbReference type="ARBA" id="ARBA00023315"/>
    </source>
</evidence>
<evidence type="ECO:0000256" key="5">
    <source>
        <dbReference type="SAM" id="Phobius"/>
    </source>
</evidence>
<evidence type="ECO:0000259" key="6">
    <source>
        <dbReference type="SMART" id="SM00563"/>
    </source>
</evidence>
<dbReference type="PANTHER" id="PTHR10434">
    <property type="entry name" value="1-ACYL-SN-GLYCEROL-3-PHOSPHATE ACYLTRANSFERASE"/>
    <property type="match status" value="1"/>
</dbReference>
<accession>A0A1W1C1B8</accession>
<dbReference type="EMBL" id="FPHL01000020">
    <property type="protein sequence ID" value="SFV59638.1"/>
    <property type="molecule type" value="Genomic_DNA"/>
</dbReference>
<keyword evidence="5" id="KW-0812">Transmembrane</keyword>
<proteinExistence type="predicted"/>
<sequence length="236" mass="27011">MKISAKIRFLWNAFVIAVNTGAVMIPAIMLFPKHKGAIMHNLNRVTLFLMGAKAVQEGEMDPEADMYAMNHQGIIDIIGMEALQDRHLMWVAKKELFSMPIYGHLLRHGDMISLDRGNKAGLIKLMKDVKVSLDEKHRAIAIFPEGTRAKDQKLLPFKQGTKIIAEKLKLKVQPVVITGSKWILNEHDRTAHGGTVHYKFLPTVAVDKNDKEWFDRLHDQMQQTIDNEYTNHHRSR</sequence>
<name>A0A1W1C1B8_9ZZZZ</name>
<dbReference type="Pfam" id="PF01553">
    <property type="entry name" value="Acyltransferase"/>
    <property type="match status" value="1"/>
</dbReference>
<evidence type="ECO:0000256" key="2">
    <source>
        <dbReference type="ARBA" id="ARBA00023209"/>
    </source>
</evidence>
<keyword evidence="2" id="KW-0443">Lipid metabolism</keyword>
<evidence type="ECO:0000256" key="3">
    <source>
        <dbReference type="ARBA" id="ARBA00023264"/>
    </source>
</evidence>
<gene>
    <name evidence="7" type="ORF">MNB_SV-10-1213</name>
</gene>
<dbReference type="EC" id="2.3.1.51" evidence="7"/>
<evidence type="ECO:0000256" key="1">
    <source>
        <dbReference type="ARBA" id="ARBA00022679"/>
    </source>
</evidence>
<protein>
    <submittedName>
        <fullName evidence="7">1-acyl-sn-glycerol-3-phosphate acyltransferase</fullName>
        <ecNumber evidence="7">2.3.1.51</ecNumber>
    </submittedName>
</protein>
<dbReference type="SMART" id="SM00563">
    <property type="entry name" value="PlsC"/>
    <property type="match status" value="1"/>
</dbReference>
<dbReference type="CDD" id="cd07989">
    <property type="entry name" value="LPLAT_AGPAT-like"/>
    <property type="match status" value="1"/>
</dbReference>